<evidence type="ECO:0000256" key="2">
    <source>
        <dbReference type="ARBA" id="ARBA00006182"/>
    </source>
</evidence>
<dbReference type="PANTHER" id="PTHR23048:SF56">
    <property type="entry name" value="CALMODULIN 2"/>
    <property type="match status" value="1"/>
</dbReference>
<evidence type="ECO:0000259" key="6">
    <source>
        <dbReference type="PROSITE" id="PS50222"/>
    </source>
</evidence>
<keyword evidence="5" id="KW-0106">Calcium</keyword>
<keyword evidence="8" id="KW-1185">Reference proteome</keyword>
<dbReference type="SUPFAM" id="SSF47473">
    <property type="entry name" value="EF-hand"/>
    <property type="match status" value="1"/>
</dbReference>
<comment type="similarity">
    <text evidence="2">Belongs to the calmodulin family. Calglandulin subfamily.</text>
</comment>
<dbReference type="PANTHER" id="PTHR23048">
    <property type="entry name" value="MYOSIN LIGHT CHAIN 1, 3"/>
    <property type="match status" value="1"/>
</dbReference>
<gene>
    <name evidence="7" type="ORF">Ctob_009173</name>
</gene>
<dbReference type="InterPro" id="IPR018247">
    <property type="entry name" value="EF_Hand_1_Ca_BS"/>
</dbReference>
<dbReference type="Gene3D" id="1.10.238.10">
    <property type="entry name" value="EF-hand"/>
    <property type="match status" value="2"/>
</dbReference>
<comment type="subcellular location">
    <subcellularLocation>
        <location evidence="1">Cytoplasm</location>
    </subcellularLocation>
</comment>
<dbReference type="InterPro" id="IPR011992">
    <property type="entry name" value="EF-hand-dom_pair"/>
</dbReference>
<evidence type="ECO:0000313" key="7">
    <source>
        <dbReference type="EMBL" id="KOO26694.1"/>
    </source>
</evidence>
<dbReference type="EMBL" id="JWZX01002817">
    <property type="protein sequence ID" value="KOO26694.1"/>
    <property type="molecule type" value="Genomic_DNA"/>
</dbReference>
<dbReference type="GO" id="GO:0016460">
    <property type="term" value="C:myosin II complex"/>
    <property type="evidence" value="ECO:0007669"/>
    <property type="project" value="TreeGrafter"/>
</dbReference>
<evidence type="ECO:0000256" key="5">
    <source>
        <dbReference type="ARBA" id="ARBA00022837"/>
    </source>
</evidence>
<evidence type="ECO:0000256" key="3">
    <source>
        <dbReference type="ARBA" id="ARBA00022490"/>
    </source>
</evidence>
<evidence type="ECO:0000313" key="8">
    <source>
        <dbReference type="Proteomes" id="UP000037460"/>
    </source>
</evidence>
<proteinExistence type="inferred from homology"/>
<dbReference type="PROSITE" id="PS50222">
    <property type="entry name" value="EF_HAND_2"/>
    <property type="match status" value="1"/>
</dbReference>
<dbReference type="FunFam" id="1.10.238.10:FF:000178">
    <property type="entry name" value="Calmodulin-2 A"/>
    <property type="match status" value="1"/>
</dbReference>
<dbReference type="InterPro" id="IPR002048">
    <property type="entry name" value="EF_hand_dom"/>
</dbReference>
<dbReference type="PROSITE" id="PS00018">
    <property type="entry name" value="EF_HAND_1"/>
    <property type="match status" value="1"/>
</dbReference>
<dbReference type="OrthoDB" id="26525at2759"/>
<reference evidence="8" key="1">
    <citation type="journal article" date="2015" name="PLoS Genet.">
        <title>Genome Sequence and Transcriptome Analyses of Chrysochromulina tobin: Metabolic Tools for Enhanced Algal Fitness in the Prominent Order Prymnesiales (Haptophyceae).</title>
        <authorList>
            <person name="Hovde B.T."/>
            <person name="Deodato C.R."/>
            <person name="Hunsperger H.M."/>
            <person name="Ryken S.A."/>
            <person name="Yost W."/>
            <person name="Jha R.K."/>
            <person name="Patterson J."/>
            <person name="Monnat R.J. Jr."/>
            <person name="Barlow S.B."/>
            <person name="Starkenburg S.R."/>
            <person name="Cattolico R.A."/>
        </authorList>
    </citation>
    <scope>NUCLEOTIDE SEQUENCE</scope>
    <source>
        <strain evidence="8">CCMP291</strain>
    </source>
</reference>
<protein>
    <recommendedName>
        <fullName evidence="6">EF-hand domain-containing protein</fullName>
    </recommendedName>
</protein>
<evidence type="ECO:0000256" key="4">
    <source>
        <dbReference type="ARBA" id="ARBA00022737"/>
    </source>
</evidence>
<evidence type="ECO:0000256" key="1">
    <source>
        <dbReference type="ARBA" id="ARBA00004496"/>
    </source>
</evidence>
<dbReference type="GO" id="GO:0005509">
    <property type="term" value="F:calcium ion binding"/>
    <property type="evidence" value="ECO:0007669"/>
    <property type="project" value="InterPro"/>
</dbReference>
<dbReference type="InterPro" id="IPR050230">
    <property type="entry name" value="CALM/Myosin/TropC-like"/>
</dbReference>
<keyword evidence="4" id="KW-0677">Repeat</keyword>
<dbReference type="Proteomes" id="UP000037460">
    <property type="component" value="Unassembled WGS sequence"/>
</dbReference>
<dbReference type="CDD" id="cd00051">
    <property type="entry name" value="EFh"/>
    <property type="match status" value="1"/>
</dbReference>
<dbReference type="Pfam" id="PF13499">
    <property type="entry name" value="EF-hand_7"/>
    <property type="match status" value="1"/>
</dbReference>
<comment type="caution">
    <text evidence="7">The sequence shown here is derived from an EMBL/GenBank/DDBJ whole genome shotgun (WGS) entry which is preliminary data.</text>
</comment>
<dbReference type="GO" id="GO:0005737">
    <property type="term" value="C:cytoplasm"/>
    <property type="evidence" value="ECO:0007669"/>
    <property type="project" value="UniProtKB-SubCell"/>
</dbReference>
<name>A0A0M0JJD7_9EUKA</name>
<organism evidence="7 8">
    <name type="scientific">Chrysochromulina tobinii</name>
    <dbReference type="NCBI Taxonomy" id="1460289"/>
    <lineage>
        <taxon>Eukaryota</taxon>
        <taxon>Haptista</taxon>
        <taxon>Haptophyta</taxon>
        <taxon>Prymnesiophyceae</taxon>
        <taxon>Prymnesiales</taxon>
        <taxon>Chrysochromulinaceae</taxon>
        <taxon>Chrysochromulina</taxon>
    </lineage>
</organism>
<feature type="domain" description="EF-hand" evidence="6">
    <location>
        <begin position="10"/>
        <end position="45"/>
    </location>
</feature>
<dbReference type="AlphaFoldDB" id="A0A0M0JJD7"/>
<dbReference type="SMART" id="SM00054">
    <property type="entry name" value="EFh"/>
    <property type="match status" value="1"/>
</dbReference>
<keyword evidence="3" id="KW-0963">Cytoplasm</keyword>
<accession>A0A0M0JJD7</accession>
<sequence>MSAISQATPEILAELRALFDLFDGNGDGLLEVEEVSAIMASCGTVLTEAEVLDMVTELKPDLRKLPFEEFVNMISRPMVDRLALEAEIAATFPTFAGSADPAAEITTSSLQAAMAGLGRPIEPLVAEEMIREATKGGAAATGKISREDFVAMNGVDFSKLPPLEAS</sequence>